<dbReference type="PANTHER" id="PTHR30212">
    <property type="entry name" value="PROTEIN YIIM"/>
    <property type="match status" value="1"/>
</dbReference>
<organism evidence="3 4">
    <name type="scientific">Caenimonas terrae</name>
    <dbReference type="NCBI Taxonomy" id="696074"/>
    <lineage>
        <taxon>Bacteria</taxon>
        <taxon>Pseudomonadati</taxon>
        <taxon>Pseudomonadota</taxon>
        <taxon>Betaproteobacteria</taxon>
        <taxon>Burkholderiales</taxon>
        <taxon>Comamonadaceae</taxon>
        <taxon>Caenimonas</taxon>
    </lineage>
</organism>
<dbReference type="SUPFAM" id="SSF52343">
    <property type="entry name" value="Ferredoxin reductase-like, C-terminal NADP-linked domain"/>
    <property type="match status" value="1"/>
</dbReference>
<accession>A0ABW0N898</accession>
<evidence type="ECO:0000313" key="3">
    <source>
        <dbReference type="EMBL" id="MFC5496891.1"/>
    </source>
</evidence>
<reference evidence="4" key="1">
    <citation type="journal article" date="2019" name="Int. J. Syst. Evol. Microbiol.">
        <title>The Global Catalogue of Microorganisms (GCM) 10K type strain sequencing project: providing services to taxonomists for standard genome sequencing and annotation.</title>
        <authorList>
            <consortium name="The Broad Institute Genomics Platform"/>
            <consortium name="The Broad Institute Genome Sequencing Center for Infectious Disease"/>
            <person name="Wu L."/>
            <person name="Ma J."/>
        </authorList>
    </citation>
    <scope>NUCLEOTIDE SEQUENCE [LARGE SCALE GENOMIC DNA]</scope>
    <source>
        <strain evidence="4">CCUG 57401</strain>
    </source>
</reference>
<evidence type="ECO:0000259" key="1">
    <source>
        <dbReference type="PROSITE" id="PS51085"/>
    </source>
</evidence>
<feature type="domain" description="FAD-binding FR-type" evidence="2">
    <location>
        <begin position="1"/>
        <end position="103"/>
    </location>
</feature>
<dbReference type="SUPFAM" id="SSF63380">
    <property type="entry name" value="Riboflavin synthase domain-like"/>
    <property type="match status" value="1"/>
</dbReference>
<gene>
    <name evidence="3" type="ORF">ACFPOE_05030</name>
</gene>
<dbReference type="Gene3D" id="3.10.20.30">
    <property type="match status" value="1"/>
</dbReference>
<dbReference type="PROSITE" id="PS00197">
    <property type="entry name" value="2FE2S_FER_1"/>
    <property type="match status" value="1"/>
</dbReference>
<keyword evidence="4" id="KW-1185">Reference proteome</keyword>
<protein>
    <submittedName>
        <fullName evidence="3">PDR/VanB family oxidoreductase</fullName>
    </submittedName>
</protein>
<dbReference type="Pfam" id="PF00111">
    <property type="entry name" value="Fer2"/>
    <property type="match status" value="1"/>
</dbReference>
<dbReference type="CDD" id="cd00207">
    <property type="entry name" value="fer2"/>
    <property type="match status" value="1"/>
</dbReference>
<dbReference type="InterPro" id="IPR001041">
    <property type="entry name" value="2Fe-2S_ferredoxin-type"/>
</dbReference>
<dbReference type="CDD" id="cd06185">
    <property type="entry name" value="PDR_like"/>
    <property type="match status" value="1"/>
</dbReference>
<dbReference type="EMBL" id="JBHSMF010000003">
    <property type="protein sequence ID" value="MFC5496891.1"/>
    <property type="molecule type" value="Genomic_DNA"/>
</dbReference>
<dbReference type="InterPro" id="IPR036010">
    <property type="entry name" value="2Fe-2S_ferredoxin-like_sf"/>
</dbReference>
<dbReference type="RefSeq" id="WP_376848923.1">
    <property type="nucleotide sequence ID" value="NZ_JBHSMF010000003.1"/>
</dbReference>
<proteinExistence type="predicted"/>
<feature type="domain" description="2Fe-2S ferredoxin-type" evidence="1">
    <location>
        <begin position="227"/>
        <end position="312"/>
    </location>
</feature>
<name>A0ABW0N898_9BURK</name>
<dbReference type="InterPro" id="IPR052353">
    <property type="entry name" value="Benzoxazolinone_Detox_Enz"/>
</dbReference>
<dbReference type="Gene3D" id="3.40.50.80">
    <property type="entry name" value="Nucleotide-binding domain of ferredoxin-NADP reductase (FNR) module"/>
    <property type="match status" value="1"/>
</dbReference>
<comment type="caution">
    <text evidence="3">The sequence shown here is derived from an EMBL/GenBank/DDBJ whole genome shotgun (WGS) entry which is preliminary data.</text>
</comment>
<dbReference type="InterPro" id="IPR012675">
    <property type="entry name" value="Beta-grasp_dom_sf"/>
</dbReference>
<sequence length="312" mass="32772">MDLLAMRLSAIRYAAAGINLYEFTPLDGAALPAFGAGAHIDLHLPNGLVRQYSLCNPSHEHHRFVVGVKRDINSRGGSRCVHDELRAGSVLQVGGPRNNFELNEDALHTVLIAGGIGVTPIACMVQRLQVLGRSFELHYGVRQREEAAFLDVLAGTGCHLHVDAEHGGVPLDIAAVLAAAPADAHLYCCGPGPMLDAFEAAAAGRPPALVHVERFSPVQPAAVAGGFTVKLARTGGSVYVAPGHSILDTLRAGGIDVPASCEQGICGTCETRVLAGTPDHRDSLLSDEEKAANNVMMVCCSGSKEDILILDL</sequence>
<dbReference type="SUPFAM" id="SSF54292">
    <property type="entry name" value="2Fe-2S ferredoxin-like"/>
    <property type="match status" value="1"/>
</dbReference>
<evidence type="ECO:0000259" key="2">
    <source>
        <dbReference type="PROSITE" id="PS51384"/>
    </source>
</evidence>
<dbReference type="Gene3D" id="2.40.30.10">
    <property type="entry name" value="Translation factors"/>
    <property type="match status" value="1"/>
</dbReference>
<dbReference type="InterPro" id="IPR017927">
    <property type="entry name" value="FAD-bd_FR_type"/>
</dbReference>
<dbReference type="PROSITE" id="PS51085">
    <property type="entry name" value="2FE2S_FER_2"/>
    <property type="match status" value="1"/>
</dbReference>
<dbReference type="PRINTS" id="PR00409">
    <property type="entry name" value="PHDIOXRDTASE"/>
</dbReference>
<dbReference type="PROSITE" id="PS51384">
    <property type="entry name" value="FAD_FR"/>
    <property type="match status" value="1"/>
</dbReference>
<evidence type="ECO:0000313" key="4">
    <source>
        <dbReference type="Proteomes" id="UP001596037"/>
    </source>
</evidence>
<dbReference type="InterPro" id="IPR017938">
    <property type="entry name" value="Riboflavin_synthase-like_b-brl"/>
</dbReference>
<dbReference type="Proteomes" id="UP001596037">
    <property type="component" value="Unassembled WGS sequence"/>
</dbReference>
<dbReference type="InterPro" id="IPR039261">
    <property type="entry name" value="FNR_nucleotide-bd"/>
</dbReference>
<dbReference type="InterPro" id="IPR006058">
    <property type="entry name" value="2Fe2S_fd_BS"/>
</dbReference>
<dbReference type="PANTHER" id="PTHR30212:SF2">
    <property type="entry name" value="PROTEIN YIIM"/>
    <property type="match status" value="1"/>
</dbReference>